<organism evidence="1">
    <name type="scientific">Daucus carota subsp. sativus</name>
    <name type="common">Carrot</name>
    <dbReference type="NCBI Taxonomy" id="79200"/>
    <lineage>
        <taxon>Eukaryota</taxon>
        <taxon>Viridiplantae</taxon>
        <taxon>Streptophyta</taxon>
        <taxon>Embryophyta</taxon>
        <taxon>Tracheophyta</taxon>
        <taxon>Spermatophyta</taxon>
        <taxon>Magnoliopsida</taxon>
        <taxon>eudicotyledons</taxon>
        <taxon>Gunneridae</taxon>
        <taxon>Pentapetalae</taxon>
        <taxon>asterids</taxon>
        <taxon>campanulids</taxon>
        <taxon>Apiales</taxon>
        <taxon>Apiaceae</taxon>
        <taxon>Apioideae</taxon>
        <taxon>Scandiceae</taxon>
        <taxon>Daucinae</taxon>
        <taxon>Daucus</taxon>
        <taxon>Daucus sect. Daucus</taxon>
    </lineage>
</organism>
<comment type="caution">
    <text evidence="1">The sequence shown here is derived from an EMBL/GenBank/DDBJ whole genome shotgun (WGS) entry which is preliminary data.</text>
</comment>
<evidence type="ECO:0000313" key="1">
    <source>
        <dbReference type="EMBL" id="KZM94490.1"/>
    </source>
</evidence>
<dbReference type="EMBL" id="LNRQ01000005">
    <property type="protein sequence ID" value="KZM94490.1"/>
    <property type="molecule type" value="Genomic_DNA"/>
</dbReference>
<sequence>MESAGLVAEKFCHILKYADTVPNELTLPREFCLKYGHLLHSTVNLQLRNGCLLTVEFDRSKGLLNGVSNLFQYLELKGVTVGNGGWRFICFFDKTISACDEIDPPPAFLERCGRFLPDNITYLISNGKKFEGNYSRSSKKFSGLVAMFHMAEAYVLDSVHMLLFAFDGKKTIEEISNKFRKLCNTWEKFQTINVYHGDGRWMLDVRKRDDYYCSTIVDGWQIMRDCLKLNVGDKLVFQCPEHSLDHFSLRVVKNHV</sequence>
<reference evidence="1" key="1">
    <citation type="journal article" date="2016" name="Nat. Genet.">
        <title>A high-quality carrot genome assembly provides new insights into carotenoid accumulation and asterid genome evolution.</title>
        <authorList>
            <person name="Iorizzo M."/>
            <person name="Ellison S."/>
            <person name="Senalik D."/>
            <person name="Zeng P."/>
            <person name="Satapoomin P."/>
            <person name="Huang J."/>
            <person name="Bowman M."/>
            <person name="Iovene M."/>
            <person name="Sanseverino W."/>
            <person name="Cavagnaro P."/>
            <person name="Yildiz M."/>
            <person name="Macko-Podgorni A."/>
            <person name="Moranska E."/>
            <person name="Grzebelus E."/>
            <person name="Grzebelus D."/>
            <person name="Ashrafi H."/>
            <person name="Zheng Z."/>
            <person name="Cheng S."/>
            <person name="Spooner D."/>
            <person name="Van Deynze A."/>
            <person name="Simon P."/>
        </authorList>
    </citation>
    <scope>NUCLEOTIDE SEQUENCE [LARGE SCALE GENOMIC DNA]</scope>
    <source>
        <tissue evidence="1">Leaf</tissue>
    </source>
</reference>
<proteinExistence type="predicted"/>
<accession>A0A162A354</accession>
<protein>
    <recommendedName>
        <fullName evidence="2">TF-B3 domain-containing protein</fullName>
    </recommendedName>
</protein>
<name>A0A162A354_DAUCS</name>
<gene>
    <name evidence="1" type="ORF">DCAR_017733</name>
</gene>
<dbReference type="AlphaFoldDB" id="A0A162A354"/>
<evidence type="ECO:0008006" key="2">
    <source>
        <dbReference type="Google" id="ProtNLM"/>
    </source>
</evidence>
<dbReference type="Gramene" id="KZM94490">
    <property type="protein sequence ID" value="KZM94490"/>
    <property type="gene ID" value="DCAR_017733"/>
</dbReference>